<dbReference type="GO" id="GO:0005886">
    <property type="term" value="C:plasma membrane"/>
    <property type="evidence" value="ECO:0007669"/>
    <property type="project" value="UniProtKB-SubCell"/>
</dbReference>
<evidence type="ECO:0000256" key="3">
    <source>
        <dbReference type="ARBA" id="ARBA00022679"/>
    </source>
</evidence>
<evidence type="ECO:0000256" key="2">
    <source>
        <dbReference type="ARBA" id="ARBA00022475"/>
    </source>
</evidence>
<organism evidence="10 11">
    <name type="scientific">Kocuria subflava</name>
    <dbReference type="NCBI Taxonomy" id="1736139"/>
    <lineage>
        <taxon>Bacteria</taxon>
        <taxon>Bacillati</taxon>
        <taxon>Actinomycetota</taxon>
        <taxon>Actinomycetes</taxon>
        <taxon>Micrococcales</taxon>
        <taxon>Micrococcaceae</taxon>
        <taxon>Kocuria</taxon>
    </lineage>
</organism>
<feature type="transmembrane region" description="Helical" evidence="9">
    <location>
        <begin position="315"/>
        <end position="342"/>
    </location>
</feature>
<keyword evidence="3" id="KW-0808">Transferase</keyword>
<keyword evidence="5 9" id="KW-1133">Transmembrane helix</keyword>
<feature type="transmembrane region" description="Helical" evidence="9">
    <location>
        <begin position="179"/>
        <end position="205"/>
    </location>
</feature>
<comment type="similarity">
    <text evidence="7">Belongs to the glycosyltransferase 87 family.</text>
</comment>
<evidence type="ECO:0000313" key="10">
    <source>
        <dbReference type="EMBL" id="NKE10185.1"/>
    </source>
</evidence>
<dbReference type="GO" id="GO:0016758">
    <property type="term" value="F:hexosyltransferase activity"/>
    <property type="evidence" value="ECO:0007669"/>
    <property type="project" value="InterPro"/>
</dbReference>
<comment type="subcellular location">
    <subcellularLocation>
        <location evidence="1">Cell membrane</location>
        <topology evidence="1">Multi-pass membrane protein</topology>
    </subcellularLocation>
</comment>
<feature type="transmembrane region" description="Helical" evidence="9">
    <location>
        <begin position="379"/>
        <end position="403"/>
    </location>
</feature>
<feature type="transmembrane region" description="Helical" evidence="9">
    <location>
        <begin position="257"/>
        <end position="276"/>
    </location>
</feature>
<evidence type="ECO:0000256" key="1">
    <source>
        <dbReference type="ARBA" id="ARBA00004651"/>
    </source>
</evidence>
<proteinExistence type="inferred from homology"/>
<dbReference type="AlphaFoldDB" id="A0A846U127"/>
<keyword evidence="2" id="KW-1003">Cell membrane</keyword>
<keyword evidence="11" id="KW-1185">Reference proteome</keyword>
<dbReference type="Pfam" id="PF09594">
    <property type="entry name" value="GT87"/>
    <property type="match status" value="1"/>
</dbReference>
<dbReference type="RefSeq" id="WP_119933243.1">
    <property type="nucleotide sequence ID" value="NZ_JAAVUN010000018.1"/>
</dbReference>
<dbReference type="InterPro" id="IPR018584">
    <property type="entry name" value="GT87"/>
</dbReference>
<sequence length="444" mass="48273">MSETRWVPLGTTARFWTWALVGFATWAVAASWLIRLACHQVTWRGDLPMAGACYSDLPFLYSARGMAEGNFPYVSPDALLEYPVLQTVIASLTGMFTYWIGGDRSVHTAQSIYFDVNVAVLLAVWIVTVLILARLVVHPRFAVVVALAPAVAATAAINWDLFPVLTVVAAIWFFRRESWVLGGVMLGLGTALKLWPFLLLGALIVVGIRTRTFRPMIAAGLAAAGTWVAVNLPFYLLDPQQWSFFWSFSSDRGAGFSSVYHVWNVALAPQIGAPTLSAETINVLAYGGFALCCLAVLGIGLLAPKTPTIEQLSLLIVAAFVLTNKVYSPQFVLWLVPLVILARPKMAQFLAWQVIEVFHWIAIFNWLHHATPESGLAQFWTAVYAVAVILHVIAVVAICAATVTDVMRGRAPRDLVPLSATVNPAETAPQGAGSSVRKEGVTHG</sequence>
<evidence type="ECO:0000256" key="6">
    <source>
        <dbReference type="ARBA" id="ARBA00023136"/>
    </source>
</evidence>
<feature type="transmembrane region" description="Helical" evidence="9">
    <location>
        <begin position="112"/>
        <end position="137"/>
    </location>
</feature>
<dbReference type="Proteomes" id="UP000521379">
    <property type="component" value="Unassembled WGS sequence"/>
</dbReference>
<evidence type="ECO:0000256" key="5">
    <source>
        <dbReference type="ARBA" id="ARBA00022989"/>
    </source>
</evidence>
<feature type="transmembrane region" description="Helical" evidence="9">
    <location>
        <begin position="283"/>
        <end position="303"/>
    </location>
</feature>
<evidence type="ECO:0000313" key="11">
    <source>
        <dbReference type="Proteomes" id="UP000521379"/>
    </source>
</evidence>
<gene>
    <name evidence="10" type="ORF">GTW58_09625</name>
</gene>
<evidence type="ECO:0000256" key="4">
    <source>
        <dbReference type="ARBA" id="ARBA00022692"/>
    </source>
</evidence>
<feature type="region of interest" description="Disordered" evidence="8">
    <location>
        <begin position="424"/>
        <end position="444"/>
    </location>
</feature>
<accession>A0A846U127</accession>
<evidence type="ECO:0000256" key="7">
    <source>
        <dbReference type="ARBA" id="ARBA00024033"/>
    </source>
</evidence>
<name>A0A846U127_9MICC</name>
<reference evidence="10 11" key="1">
    <citation type="submission" date="2020-02" db="EMBL/GenBank/DDBJ databases">
        <authorList>
            <person name="Sun Q."/>
        </authorList>
    </citation>
    <scope>NUCLEOTIDE SEQUENCE [LARGE SCALE GENOMIC DNA]</scope>
    <source>
        <strain evidence="10 11">YIM 13062</strain>
    </source>
</reference>
<dbReference type="PIRSF" id="PIRSF010361">
    <property type="entry name" value="UCP010361"/>
    <property type="match status" value="1"/>
</dbReference>
<keyword evidence="4 9" id="KW-0812">Transmembrane</keyword>
<feature type="transmembrane region" description="Helical" evidence="9">
    <location>
        <begin position="349"/>
        <end position="367"/>
    </location>
</feature>
<protein>
    <submittedName>
        <fullName evidence="10">DUF2029 domain-containing protein</fullName>
    </submittedName>
</protein>
<comment type="caution">
    <text evidence="10">The sequence shown here is derived from an EMBL/GenBank/DDBJ whole genome shotgun (WGS) entry which is preliminary data.</text>
</comment>
<feature type="transmembrane region" description="Helical" evidence="9">
    <location>
        <begin position="15"/>
        <end position="34"/>
    </location>
</feature>
<dbReference type="EMBL" id="JAAVUN010000018">
    <property type="protein sequence ID" value="NKE10185.1"/>
    <property type="molecule type" value="Genomic_DNA"/>
</dbReference>
<keyword evidence="6 9" id="KW-0472">Membrane</keyword>
<feature type="transmembrane region" description="Helical" evidence="9">
    <location>
        <begin position="217"/>
        <end position="237"/>
    </location>
</feature>
<evidence type="ECO:0000256" key="9">
    <source>
        <dbReference type="SAM" id="Phobius"/>
    </source>
</evidence>
<evidence type="ECO:0000256" key="8">
    <source>
        <dbReference type="SAM" id="MobiDB-lite"/>
    </source>
</evidence>
<feature type="transmembrane region" description="Helical" evidence="9">
    <location>
        <begin position="144"/>
        <end position="173"/>
    </location>
</feature>
<dbReference type="InterPro" id="IPR016570">
    <property type="entry name" value="UCP010361"/>
</dbReference>
<feature type="transmembrane region" description="Helical" evidence="9">
    <location>
        <begin position="79"/>
        <end position="100"/>
    </location>
</feature>